<proteinExistence type="predicted"/>
<protein>
    <submittedName>
        <fullName evidence="1">Uncharacterized protein</fullName>
    </submittedName>
</protein>
<reference evidence="1 2" key="1">
    <citation type="submission" date="2014-06" db="EMBL/GenBank/DDBJ databases">
        <authorList>
            <person name="Swart Estienne"/>
        </authorList>
    </citation>
    <scope>NUCLEOTIDE SEQUENCE [LARGE SCALE GENOMIC DNA]</scope>
    <source>
        <strain evidence="1 2">130c</strain>
    </source>
</reference>
<organism evidence="1 2">
    <name type="scientific">Stylonychia lemnae</name>
    <name type="common">Ciliate</name>
    <dbReference type="NCBI Taxonomy" id="5949"/>
    <lineage>
        <taxon>Eukaryota</taxon>
        <taxon>Sar</taxon>
        <taxon>Alveolata</taxon>
        <taxon>Ciliophora</taxon>
        <taxon>Intramacronucleata</taxon>
        <taxon>Spirotrichea</taxon>
        <taxon>Stichotrichia</taxon>
        <taxon>Sporadotrichida</taxon>
        <taxon>Oxytrichidae</taxon>
        <taxon>Stylonychinae</taxon>
        <taxon>Stylonychia</taxon>
    </lineage>
</organism>
<sequence length="131" mass="15830">MQRIRPTQKFLRSLTTKNHNLSQLSNILAKGQISVRMFASDNFRDKELGEEQVYFGMRDSTQYIKAIQSQQYFLEESLKKLMRRIRENELSSPEVVKHEKDKLKHIFQDHKIDEKEQKNLYDELINWKKQE</sequence>
<dbReference type="InParanoid" id="A0A077ZS70"/>
<dbReference type="Proteomes" id="UP000039865">
    <property type="component" value="Unassembled WGS sequence"/>
</dbReference>
<evidence type="ECO:0000313" key="1">
    <source>
        <dbReference type="EMBL" id="CDW72349.1"/>
    </source>
</evidence>
<dbReference type="EMBL" id="CCKQ01001244">
    <property type="protein sequence ID" value="CDW72349.1"/>
    <property type="molecule type" value="Genomic_DNA"/>
</dbReference>
<evidence type="ECO:0000313" key="2">
    <source>
        <dbReference type="Proteomes" id="UP000039865"/>
    </source>
</evidence>
<accession>A0A077ZS70</accession>
<dbReference type="AlphaFoldDB" id="A0A077ZS70"/>
<name>A0A077ZS70_STYLE</name>
<keyword evidence="2" id="KW-1185">Reference proteome</keyword>
<gene>
    <name evidence="1" type="primary">Contig3649.g3902</name>
    <name evidence="1" type="ORF">STYLEM_1308</name>
</gene>